<keyword evidence="3" id="KW-1185">Reference proteome</keyword>
<accession>A0A4C1ZGS7</accession>
<organism evidence="2 3">
    <name type="scientific">Eumeta variegata</name>
    <name type="common">Bagworm moth</name>
    <name type="synonym">Eumeta japonica</name>
    <dbReference type="NCBI Taxonomy" id="151549"/>
    <lineage>
        <taxon>Eukaryota</taxon>
        <taxon>Metazoa</taxon>
        <taxon>Ecdysozoa</taxon>
        <taxon>Arthropoda</taxon>
        <taxon>Hexapoda</taxon>
        <taxon>Insecta</taxon>
        <taxon>Pterygota</taxon>
        <taxon>Neoptera</taxon>
        <taxon>Endopterygota</taxon>
        <taxon>Lepidoptera</taxon>
        <taxon>Glossata</taxon>
        <taxon>Ditrysia</taxon>
        <taxon>Tineoidea</taxon>
        <taxon>Psychidae</taxon>
        <taxon>Oiketicinae</taxon>
        <taxon>Eumeta</taxon>
    </lineage>
</organism>
<dbReference type="OrthoDB" id="10065625at2759"/>
<dbReference type="EMBL" id="BGZK01001761">
    <property type="protein sequence ID" value="GBP85817.1"/>
    <property type="molecule type" value="Genomic_DNA"/>
</dbReference>
<protein>
    <submittedName>
        <fullName evidence="2">Uncharacterized protein</fullName>
    </submittedName>
</protein>
<evidence type="ECO:0000313" key="2">
    <source>
        <dbReference type="EMBL" id="GBP85817.1"/>
    </source>
</evidence>
<evidence type="ECO:0000256" key="1">
    <source>
        <dbReference type="SAM" id="MobiDB-lite"/>
    </source>
</evidence>
<comment type="caution">
    <text evidence="2">The sequence shown here is derived from an EMBL/GenBank/DDBJ whole genome shotgun (WGS) entry which is preliminary data.</text>
</comment>
<evidence type="ECO:0000313" key="3">
    <source>
        <dbReference type="Proteomes" id="UP000299102"/>
    </source>
</evidence>
<feature type="region of interest" description="Disordered" evidence="1">
    <location>
        <begin position="1"/>
        <end position="24"/>
    </location>
</feature>
<sequence length="114" mass="12694">MVRHGQRQSTGLVKARRTLTSSTASSPKCQHLYARLPTVQEFVITMPKFEQSLYATYTDDIPTLRGHPKDWEDDVIGAGAFVLYANDSAYFASSQEANLVVKKIQRVLTCCPNG</sequence>
<dbReference type="Proteomes" id="UP000299102">
    <property type="component" value="Unassembled WGS sequence"/>
</dbReference>
<reference evidence="2 3" key="1">
    <citation type="journal article" date="2019" name="Commun. Biol.">
        <title>The bagworm genome reveals a unique fibroin gene that provides high tensile strength.</title>
        <authorList>
            <person name="Kono N."/>
            <person name="Nakamura H."/>
            <person name="Ohtoshi R."/>
            <person name="Tomita M."/>
            <person name="Numata K."/>
            <person name="Arakawa K."/>
        </authorList>
    </citation>
    <scope>NUCLEOTIDE SEQUENCE [LARGE SCALE GENOMIC DNA]</scope>
</reference>
<name>A0A4C1ZGS7_EUMVA</name>
<proteinExistence type="predicted"/>
<gene>
    <name evidence="2" type="ORF">EVAR_65881_1</name>
</gene>
<dbReference type="AlphaFoldDB" id="A0A4C1ZGS7"/>